<accession>A0ABQ5UJD5</accession>
<dbReference type="InterPro" id="IPR050491">
    <property type="entry name" value="AmpC-like"/>
</dbReference>
<dbReference type="Pfam" id="PF00144">
    <property type="entry name" value="Beta-lactamase"/>
    <property type="match status" value="1"/>
</dbReference>
<dbReference type="PANTHER" id="PTHR46825">
    <property type="entry name" value="D-ALANYL-D-ALANINE-CARBOXYPEPTIDASE/ENDOPEPTIDASE AMPH"/>
    <property type="match status" value="1"/>
</dbReference>
<dbReference type="InterPro" id="IPR021860">
    <property type="entry name" value="Peptidase_S12_Pab87-rel_C"/>
</dbReference>
<dbReference type="InterPro" id="IPR012338">
    <property type="entry name" value="Beta-lactam/transpept-like"/>
</dbReference>
<feature type="chain" id="PRO_5045908556" evidence="1">
    <location>
        <begin position="21"/>
        <end position="454"/>
    </location>
</feature>
<dbReference type="InterPro" id="IPR001466">
    <property type="entry name" value="Beta-lactam-related"/>
</dbReference>
<keyword evidence="5" id="KW-1185">Reference proteome</keyword>
<sequence>MQFLFATLFVLGLGALPALAQETAAPDIGQILADRIARDKQGVGIVAGEIAGADITFVSSGKLAGDGAAVDEHSIFEIGSLTKLFTNLLLAQMVLEGRMDLDKPVADYLPRDTELPGFDGQAMTLFDLATHSAGLPPIPPELSLGDPANPYAAYGADNLAAFLAAYELPRAPGDTFQYSNIGIALLGQAISHVAAKPYADLVAERILTPLGMSETTLQPVDEARFASGHDAAGTAVPHWDFDVFAPAGAYRSTAEDMAKFIAAASGAAPSDLKPAFELMLARTRPAGSPNMSIGLGWMILAHPGSEIVWHNGITGGFNSFAGYNSESGEGVVVLANQVTQTGIEDIGFHLLDASLPLAVQPAPRATVEIDRAVLPGYAGEYQLGPEFHLTVTAENGRLFVKASGQDKFEVFPESATRFFYRQVDAQISFETDASGAATGLILHQNGQDIAGRKL</sequence>
<dbReference type="Gene3D" id="3.40.710.10">
    <property type="entry name" value="DD-peptidase/beta-lactamase superfamily"/>
    <property type="match status" value="1"/>
</dbReference>
<dbReference type="RefSeq" id="WP_284394012.1">
    <property type="nucleotide sequence ID" value="NZ_BSNG01000004.1"/>
</dbReference>
<dbReference type="PANTHER" id="PTHR46825:SF8">
    <property type="entry name" value="BETA-LACTAMASE-RELATED"/>
    <property type="match status" value="1"/>
</dbReference>
<comment type="caution">
    <text evidence="4">The sequence shown here is derived from an EMBL/GenBank/DDBJ whole genome shotgun (WGS) entry which is preliminary data.</text>
</comment>
<name>A0ABQ5UJD5_9HYPH</name>
<keyword evidence="1" id="KW-0732">Signal</keyword>
<protein>
    <submittedName>
        <fullName evidence="4">Penicillin-binding protein</fullName>
    </submittedName>
</protein>
<feature type="domain" description="Beta-lactamase-related" evidence="2">
    <location>
        <begin position="48"/>
        <end position="340"/>
    </location>
</feature>
<feature type="signal peptide" evidence="1">
    <location>
        <begin position="1"/>
        <end position="20"/>
    </location>
</feature>
<feature type="domain" description="Peptidase S12 Pab87-related C-terminal" evidence="3">
    <location>
        <begin position="367"/>
        <end position="451"/>
    </location>
</feature>
<gene>
    <name evidence="4" type="ORF">GCM10007913_41000</name>
</gene>
<evidence type="ECO:0000256" key="1">
    <source>
        <dbReference type="SAM" id="SignalP"/>
    </source>
</evidence>
<reference evidence="4" key="1">
    <citation type="journal article" date="2014" name="Int. J. Syst. Evol. Microbiol.">
        <title>Complete genome of a new Firmicutes species belonging to the dominant human colonic microbiota ('Ruminococcus bicirculans') reveals two chromosomes and a selective capacity to utilize plant glucans.</title>
        <authorList>
            <consortium name="NISC Comparative Sequencing Program"/>
            <person name="Wegmann U."/>
            <person name="Louis P."/>
            <person name="Goesmann A."/>
            <person name="Henrissat B."/>
            <person name="Duncan S.H."/>
            <person name="Flint H.J."/>
        </authorList>
    </citation>
    <scope>NUCLEOTIDE SEQUENCE</scope>
    <source>
        <strain evidence="4">NBRC 103855</strain>
    </source>
</reference>
<dbReference type="EMBL" id="BSNG01000004">
    <property type="protein sequence ID" value="GLQ12167.1"/>
    <property type="molecule type" value="Genomic_DNA"/>
</dbReference>
<evidence type="ECO:0000313" key="5">
    <source>
        <dbReference type="Proteomes" id="UP001161406"/>
    </source>
</evidence>
<evidence type="ECO:0000259" key="3">
    <source>
        <dbReference type="Pfam" id="PF11954"/>
    </source>
</evidence>
<organism evidence="4 5">
    <name type="scientific">Devosia yakushimensis</name>
    <dbReference type="NCBI Taxonomy" id="470028"/>
    <lineage>
        <taxon>Bacteria</taxon>
        <taxon>Pseudomonadati</taxon>
        <taxon>Pseudomonadota</taxon>
        <taxon>Alphaproteobacteria</taxon>
        <taxon>Hyphomicrobiales</taxon>
        <taxon>Devosiaceae</taxon>
        <taxon>Devosia</taxon>
    </lineage>
</organism>
<evidence type="ECO:0000259" key="2">
    <source>
        <dbReference type="Pfam" id="PF00144"/>
    </source>
</evidence>
<dbReference type="Pfam" id="PF11954">
    <property type="entry name" value="DUF3471"/>
    <property type="match status" value="1"/>
</dbReference>
<dbReference type="SUPFAM" id="SSF56601">
    <property type="entry name" value="beta-lactamase/transpeptidase-like"/>
    <property type="match status" value="1"/>
</dbReference>
<dbReference type="Proteomes" id="UP001161406">
    <property type="component" value="Unassembled WGS sequence"/>
</dbReference>
<reference evidence="4" key="2">
    <citation type="submission" date="2023-01" db="EMBL/GenBank/DDBJ databases">
        <title>Draft genome sequence of Devosia yakushimensis strain NBRC 103855.</title>
        <authorList>
            <person name="Sun Q."/>
            <person name="Mori K."/>
        </authorList>
    </citation>
    <scope>NUCLEOTIDE SEQUENCE</scope>
    <source>
        <strain evidence="4">NBRC 103855</strain>
    </source>
</reference>
<proteinExistence type="predicted"/>
<evidence type="ECO:0000313" key="4">
    <source>
        <dbReference type="EMBL" id="GLQ12167.1"/>
    </source>
</evidence>